<gene>
    <name evidence="2" type="ORF">HPDFL43_04415</name>
</gene>
<sequence length="86" mass="8666">MRKKLCTRALADRAGATSIEYGLIAAVLSLALFSGVGVIGQSLSTSFERVAANLEDSLEPGTGMATASIASGPELLAVDVVGSVPD</sequence>
<keyword evidence="1" id="KW-1133">Transmembrane helix</keyword>
<keyword evidence="1" id="KW-0472">Membrane</keyword>
<dbReference type="AlphaFoldDB" id="A9D3F0"/>
<comment type="caution">
    <text evidence="2">The sequence shown here is derived from an EMBL/GenBank/DDBJ whole genome shotgun (WGS) entry which is preliminary data.</text>
</comment>
<dbReference type="InterPro" id="IPR007047">
    <property type="entry name" value="Flp_Fap"/>
</dbReference>
<dbReference type="Pfam" id="PF04964">
    <property type="entry name" value="Flp_Fap"/>
    <property type="match status" value="1"/>
</dbReference>
<dbReference type="RefSeq" id="WP_007196672.1">
    <property type="nucleotide sequence ID" value="NZ_CM002917.1"/>
</dbReference>
<reference evidence="2 3" key="1">
    <citation type="submission" date="2007-10" db="EMBL/GenBank/DDBJ databases">
        <authorList>
            <person name="Wagner-Dobler I."/>
            <person name="Ferriera S."/>
            <person name="Johnson J."/>
            <person name="Kravitz S."/>
            <person name="Beeson K."/>
            <person name="Sutton G."/>
            <person name="Rogers Y.-H."/>
            <person name="Friedman R."/>
            <person name="Frazier M."/>
            <person name="Venter J.C."/>
        </authorList>
    </citation>
    <scope>NUCLEOTIDE SEQUENCE [LARGE SCALE GENOMIC DNA]</scope>
    <source>
        <strain evidence="2 3">DFL-43</strain>
    </source>
</reference>
<dbReference type="HOGENOM" id="CLU_2493656_0_0_5"/>
<reference evidence="2 3" key="2">
    <citation type="submission" date="2012-06" db="EMBL/GenBank/DDBJ databases">
        <authorList>
            <person name="Fiebig A."/>
        </authorList>
    </citation>
    <scope>NUCLEOTIDE SEQUENCE [LARGE SCALE GENOMIC DNA]</scope>
    <source>
        <strain evidence="2 3">DFL-43</strain>
    </source>
</reference>
<evidence type="ECO:0000256" key="1">
    <source>
        <dbReference type="SAM" id="Phobius"/>
    </source>
</evidence>
<keyword evidence="1" id="KW-0812">Transmembrane</keyword>
<keyword evidence="3" id="KW-1185">Reference proteome</keyword>
<dbReference type="EMBL" id="ABIA03000002">
    <property type="protein sequence ID" value="EDQ33666.1"/>
    <property type="molecule type" value="Genomic_DNA"/>
</dbReference>
<evidence type="ECO:0000313" key="3">
    <source>
        <dbReference type="Proteomes" id="UP000004291"/>
    </source>
</evidence>
<dbReference type="OrthoDB" id="5325135at2"/>
<name>A9D3F0_HOEPD</name>
<protein>
    <submittedName>
        <fullName evidence="2">Flp pilus assembly protein, pilin Flp</fullName>
    </submittedName>
</protein>
<evidence type="ECO:0000313" key="2">
    <source>
        <dbReference type="EMBL" id="EDQ33666.1"/>
    </source>
</evidence>
<feature type="transmembrane region" description="Helical" evidence="1">
    <location>
        <begin position="21"/>
        <end position="40"/>
    </location>
</feature>
<proteinExistence type="predicted"/>
<accession>A9D3F0</accession>
<dbReference type="STRING" id="411684.HPDFL43_04415"/>
<dbReference type="Proteomes" id="UP000004291">
    <property type="component" value="Chromosome"/>
</dbReference>
<organism evidence="2 3">
    <name type="scientific">Hoeflea phototrophica (strain DSM 17068 / NCIMB 14078 / DFL-43)</name>
    <dbReference type="NCBI Taxonomy" id="411684"/>
    <lineage>
        <taxon>Bacteria</taxon>
        <taxon>Pseudomonadati</taxon>
        <taxon>Pseudomonadota</taxon>
        <taxon>Alphaproteobacteria</taxon>
        <taxon>Hyphomicrobiales</taxon>
        <taxon>Rhizobiaceae</taxon>
        <taxon>Hoeflea</taxon>
    </lineage>
</organism>